<dbReference type="Proteomes" id="UP000092460">
    <property type="component" value="Unassembled WGS sequence"/>
</dbReference>
<dbReference type="CDD" id="cd21675">
    <property type="entry name" value="SMP_TEX2"/>
    <property type="match status" value="1"/>
</dbReference>
<feature type="transmembrane region" description="Helical" evidence="10">
    <location>
        <begin position="128"/>
        <end position="150"/>
    </location>
</feature>
<dbReference type="PANTHER" id="PTHR13466:SF0">
    <property type="entry name" value="SMP-LTD DOMAIN-CONTAINING PROTEIN"/>
    <property type="match status" value="1"/>
</dbReference>
<dbReference type="EMBL" id="JXJN01018862">
    <property type="status" value="NOT_ANNOTATED_CDS"/>
    <property type="molecule type" value="Genomic_DNA"/>
</dbReference>
<accession>A0A1B0BQZ2</accession>
<comment type="subcellular location">
    <subcellularLocation>
        <location evidence="1">Endoplasmic reticulum membrane</location>
    </subcellularLocation>
</comment>
<feature type="transmembrane region" description="Helical" evidence="10">
    <location>
        <begin position="106"/>
        <end position="122"/>
    </location>
</feature>
<keyword evidence="4" id="KW-0256">Endoplasmic reticulum</keyword>
<keyword evidence="13" id="KW-1185">Reference proteome</keyword>
<evidence type="ECO:0000256" key="5">
    <source>
        <dbReference type="ARBA" id="ARBA00022989"/>
    </source>
</evidence>
<name>A0A1B0BQZ2_9MUSC</name>
<sequence length="1027" mass="117004">MLRDFSPDRNGNLPPEEKLNLGLTNSHSTDTVKENLDGISNLYSSPSNSDSSRILFGEPTSLVQIGTEASFLTLAKDFKDDQVVNSSITITPDASIKAVRNAKNHFSCLPLVALIIVLLLPINDFLRGVLACLFFVMTLENILIFLEIFVDRFFLTFKTQKVPFTRPDYCQMPNIEVPPVKEQSTYKQYEGWMNEIDVYNVDTYHVSMTRPVHLKLEGSILQVFNTNDYVKRRVLFGDKPIDLKTITFTHKRVYNLFGCRVELLPFGLPRRRHFGRRFPIHLIMKASSVIETDKITPLQKKHHDKVKTISSGKQKKLSDANKKLTPKSSKLGAHKRKTSSEKHDKDLEVETKKSSSLKSIVTENASDRKITSKEKYVEFSEEHVSESLLLSEDQSVREETFESEWVWHQEDVHNYKEIGTQLSPIDFTDGDYLDENESVKDNSIEKIEKICELNKETSSIEGFPQDEVDKSIVKQENSNGSDIVSISPSLLALHKLNTPEDVISSSDEVHILLFGRVAREKEEWFRRFVAASEGNIRDRDLNISNIRDMDEEDVKLASAAADTLANPHNIQLKGQQKHKTGERVQFTEHSKKSLERLYDESIEGLIMYDSAARCDPQYLNFMATIQKACTQERIPIFKGTVVKEHHDKRRKRSIRQENILWKGIDQSLFLGPSGSVVWANVLIGRVMYGALQNDEVLKKIKYFLQKKINQVKLPSFIESVSVETVDVGKTPPLIHRFSQPVIDESGVWVDADITYEGRFHLTIITKIDMKRRKRDKSPAHVLVEVNTDVKRRMPRSCLSTRCDLDEIKDPEEEHELQFDSISQSSAAYESDFESSATSSVESFITVSNKESDGRSKDDHLTEEEYTEIEKDSTAATANQIDKTSDNKVVPPARRRLLGFVDRIAALDLIQIATDNPYVQRAMDKMHTTINLNLEIRGIIGRVALNIPPPPSDRIWIGFRAPPRVWLSAHPSVGETSVDWALVTNVIESKICEAITQFFVYPNMEDLCIPVMGEPASETFKEYEIPFL</sequence>
<feature type="compositionally biased region" description="Basic and acidic residues" evidence="9">
    <location>
        <begin position="849"/>
        <end position="859"/>
    </location>
</feature>
<reference evidence="13" key="1">
    <citation type="submission" date="2015-01" db="EMBL/GenBank/DDBJ databases">
        <authorList>
            <person name="Aksoy S."/>
            <person name="Warren W."/>
            <person name="Wilson R.K."/>
        </authorList>
    </citation>
    <scope>NUCLEOTIDE SEQUENCE [LARGE SCALE GENOMIC DNA]</scope>
    <source>
        <strain evidence="13">IAEA</strain>
    </source>
</reference>
<dbReference type="GO" id="GO:0006869">
    <property type="term" value="P:lipid transport"/>
    <property type="evidence" value="ECO:0007669"/>
    <property type="project" value="UniProtKB-KW"/>
</dbReference>
<evidence type="ECO:0000256" key="4">
    <source>
        <dbReference type="ARBA" id="ARBA00022824"/>
    </source>
</evidence>
<dbReference type="EnsemblMetazoa" id="GPPI037838-RA">
    <property type="protein sequence ID" value="GPPI037838-PA"/>
    <property type="gene ID" value="GPPI037838"/>
</dbReference>
<evidence type="ECO:0000256" key="9">
    <source>
        <dbReference type="SAM" id="MobiDB-lite"/>
    </source>
</evidence>
<evidence type="ECO:0000256" key="3">
    <source>
        <dbReference type="ARBA" id="ARBA00022692"/>
    </source>
</evidence>
<dbReference type="GO" id="GO:0005789">
    <property type="term" value="C:endoplasmic reticulum membrane"/>
    <property type="evidence" value="ECO:0007669"/>
    <property type="project" value="UniProtKB-SubCell"/>
</dbReference>
<evidence type="ECO:0000313" key="12">
    <source>
        <dbReference type="EnsemblMetazoa" id="GPPI037838-PA"/>
    </source>
</evidence>
<dbReference type="AlphaFoldDB" id="A0A1B0BQZ2"/>
<dbReference type="PROSITE" id="PS51847">
    <property type="entry name" value="SMP"/>
    <property type="match status" value="1"/>
</dbReference>
<keyword evidence="3 10" id="KW-0812">Transmembrane</keyword>
<feature type="region of interest" description="Disordered" evidence="9">
    <location>
        <begin position="1"/>
        <end position="26"/>
    </location>
</feature>
<proteinExistence type="predicted"/>
<keyword evidence="2" id="KW-0813">Transport</keyword>
<keyword evidence="6" id="KW-0445">Lipid transport</keyword>
<evidence type="ECO:0000256" key="1">
    <source>
        <dbReference type="ARBA" id="ARBA00004586"/>
    </source>
</evidence>
<dbReference type="VEuPathDB" id="VectorBase:GPPI037838"/>
<evidence type="ECO:0000259" key="11">
    <source>
        <dbReference type="PROSITE" id="PS51847"/>
    </source>
</evidence>
<dbReference type="GO" id="GO:0008289">
    <property type="term" value="F:lipid binding"/>
    <property type="evidence" value="ECO:0007669"/>
    <property type="project" value="UniProtKB-KW"/>
</dbReference>
<feature type="region of interest" description="Disordered" evidence="9">
    <location>
        <begin position="297"/>
        <end position="353"/>
    </location>
</feature>
<evidence type="ECO:0000256" key="2">
    <source>
        <dbReference type="ARBA" id="ARBA00022448"/>
    </source>
</evidence>
<keyword evidence="7" id="KW-0446">Lipid-binding</keyword>
<dbReference type="PANTHER" id="PTHR13466">
    <property type="entry name" value="TEX2 PROTEIN-RELATED"/>
    <property type="match status" value="1"/>
</dbReference>
<reference evidence="12" key="2">
    <citation type="submission" date="2020-05" db="UniProtKB">
        <authorList>
            <consortium name="EnsemblMetazoa"/>
        </authorList>
    </citation>
    <scope>IDENTIFICATION</scope>
    <source>
        <strain evidence="12">IAEA</strain>
    </source>
</reference>
<organism evidence="12 13">
    <name type="scientific">Glossina palpalis gambiensis</name>
    <dbReference type="NCBI Taxonomy" id="67801"/>
    <lineage>
        <taxon>Eukaryota</taxon>
        <taxon>Metazoa</taxon>
        <taxon>Ecdysozoa</taxon>
        <taxon>Arthropoda</taxon>
        <taxon>Hexapoda</taxon>
        <taxon>Insecta</taxon>
        <taxon>Pterygota</taxon>
        <taxon>Neoptera</taxon>
        <taxon>Endopterygota</taxon>
        <taxon>Diptera</taxon>
        <taxon>Brachycera</taxon>
        <taxon>Muscomorpha</taxon>
        <taxon>Hippoboscoidea</taxon>
        <taxon>Glossinidae</taxon>
        <taxon>Glossina</taxon>
    </lineage>
</organism>
<evidence type="ECO:0000256" key="10">
    <source>
        <dbReference type="SAM" id="Phobius"/>
    </source>
</evidence>
<feature type="region of interest" description="Disordered" evidence="9">
    <location>
        <begin position="848"/>
        <end position="886"/>
    </location>
</feature>
<keyword evidence="5 10" id="KW-1133">Transmembrane helix</keyword>
<evidence type="ECO:0000256" key="8">
    <source>
        <dbReference type="ARBA" id="ARBA00023136"/>
    </source>
</evidence>
<dbReference type="STRING" id="67801.A0A1B0BQZ2"/>
<protein>
    <recommendedName>
        <fullName evidence="11">SMP-LTD domain-containing protein</fullName>
    </recommendedName>
</protein>
<feature type="domain" description="SMP-LTD" evidence="11">
    <location>
        <begin position="672"/>
        <end position="1009"/>
    </location>
</feature>
<evidence type="ECO:0000256" key="7">
    <source>
        <dbReference type="ARBA" id="ARBA00023121"/>
    </source>
</evidence>
<feature type="compositionally biased region" description="Basic and acidic residues" evidence="9">
    <location>
        <begin position="338"/>
        <end position="353"/>
    </location>
</feature>
<evidence type="ECO:0000256" key="6">
    <source>
        <dbReference type="ARBA" id="ARBA00023055"/>
    </source>
</evidence>
<evidence type="ECO:0000313" key="13">
    <source>
        <dbReference type="Proteomes" id="UP000092460"/>
    </source>
</evidence>
<keyword evidence="8 10" id="KW-0472">Membrane</keyword>
<dbReference type="InterPro" id="IPR031468">
    <property type="entry name" value="SMP_LBD"/>
</dbReference>